<evidence type="ECO:0000256" key="7">
    <source>
        <dbReference type="ARBA" id="ARBA00022837"/>
    </source>
</evidence>
<evidence type="ECO:0000313" key="14">
    <source>
        <dbReference type="Proteomes" id="UP001280581"/>
    </source>
</evidence>
<evidence type="ECO:0000313" key="13">
    <source>
        <dbReference type="EMBL" id="KAK3202008.1"/>
    </source>
</evidence>
<feature type="region of interest" description="Disordered" evidence="11">
    <location>
        <begin position="1105"/>
        <end position="1183"/>
    </location>
</feature>
<keyword evidence="4" id="KW-0479">Metal-binding</keyword>
<organism evidence="13 14">
    <name type="scientific">Pseudopithomyces chartarum</name>
    <dbReference type="NCBI Taxonomy" id="1892770"/>
    <lineage>
        <taxon>Eukaryota</taxon>
        <taxon>Fungi</taxon>
        <taxon>Dikarya</taxon>
        <taxon>Ascomycota</taxon>
        <taxon>Pezizomycotina</taxon>
        <taxon>Dothideomycetes</taxon>
        <taxon>Pleosporomycetidae</taxon>
        <taxon>Pleosporales</taxon>
        <taxon>Massarineae</taxon>
        <taxon>Didymosphaeriaceae</taxon>
        <taxon>Pseudopithomyces</taxon>
    </lineage>
</organism>
<feature type="domain" description="Chromo" evidence="12">
    <location>
        <begin position="1045"/>
        <end position="1112"/>
    </location>
</feature>
<dbReference type="AlphaFoldDB" id="A0AAN6LPG3"/>
<evidence type="ECO:0000256" key="11">
    <source>
        <dbReference type="SAM" id="MobiDB-lite"/>
    </source>
</evidence>
<evidence type="ECO:0000256" key="4">
    <source>
        <dbReference type="ARBA" id="ARBA00022723"/>
    </source>
</evidence>
<evidence type="ECO:0000256" key="2">
    <source>
        <dbReference type="ARBA" id="ARBA00022487"/>
    </source>
</evidence>
<dbReference type="EMBL" id="WVTA01000015">
    <property type="protein sequence ID" value="KAK3202008.1"/>
    <property type="molecule type" value="Genomic_DNA"/>
</dbReference>
<feature type="region of interest" description="Disordered" evidence="11">
    <location>
        <begin position="994"/>
        <end position="1042"/>
    </location>
</feature>
<keyword evidence="14" id="KW-1185">Reference proteome</keyword>
<protein>
    <recommendedName>
        <fullName evidence="10">Carboxylic ester hydrolase</fullName>
        <ecNumber evidence="10">3.1.1.-</ecNumber>
    </recommendedName>
</protein>
<keyword evidence="8" id="KW-1015">Disulfide bond</keyword>
<comment type="caution">
    <text evidence="13">The sequence shown here is derived from an EMBL/GenBank/DDBJ whole genome shotgun (WGS) entry which is preliminary data.</text>
</comment>
<dbReference type="PANTHER" id="PTHR33938">
    <property type="entry name" value="FERULOYL ESTERASE B-RELATED"/>
    <property type="match status" value="1"/>
</dbReference>
<dbReference type="InterPro" id="IPR000953">
    <property type="entry name" value="Chromo/chromo_shadow_dom"/>
</dbReference>
<dbReference type="InterPro" id="IPR011118">
    <property type="entry name" value="Tannase/feruloyl_esterase"/>
</dbReference>
<keyword evidence="3" id="KW-0624">Polysaccharide degradation</keyword>
<reference evidence="13 14" key="1">
    <citation type="submission" date="2021-02" db="EMBL/GenBank/DDBJ databases">
        <title>Genome assembly of Pseudopithomyces chartarum.</title>
        <authorList>
            <person name="Jauregui R."/>
            <person name="Singh J."/>
            <person name="Voisey C."/>
        </authorList>
    </citation>
    <scope>NUCLEOTIDE SEQUENCE [LARGE SCALE GENOMIC DNA]</scope>
    <source>
        <strain evidence="13 14">AGR01</strain>
    </source>
</reference>
<evidence type="ECO:0000256" key="1">
    <source>
        <dbReference type="ARBA" id="ARBA00006249"/>
    </source>
</evidence>
<evidence type="ECO:0000256" key="3">
    <source>
        <dbReference type="ARBA" id="ARBA00022651"/>
    </source>
</evidence>
<dbReference type="PANTHER" id="PTHR33938:SF15">
    <property type="entry name" value="FERULOYL ESTERASE B-RELATED"/>
    <property type="match status" value="1"/>
</dbReference>
<evidence type="ECO:0000256" key="6">
    <source>
        <dbReference type="ARBA" id="ARBA00022801"/>
    </source>
</evidence>
<sequence length="1183" mass="131499">MILNRWAQLLLTAGVSFGNPLLARQYGTDFKTECASIASRLEIENASVYFSEYVAAGQNLSIPDRNVTCGSPYQAVSADICRIALYVATSNSSGINMEAWLPANFTGRFLSTGNGGLAGCIGYNDMAYTTSLGFASVGANNGHNGTSGGAFYNQPEVVADFAYRSIHTNVVVGKEITKQFYGSPHTKSYYLGCSTGGRQGFKSAQDFPEDFDGIVAGAPALSFNNLTSWSGHFVNITGTPDSDTFVPLNMWSVVHEDIMKQCDLLDGYADGILEDASICNYNASSLICSNNSTNSSSCLTPLQADTVQKVFEPLTLQDGTLVYPRMQPGSEGVAAFVVYNGVPFPYNVDWFRYAIYNDPSWDPLTINETDYINAAIKNPSDINTFKGDLSAVQARGAKILHYHGQMDGIITSSNSPRYYEHVSETMGLSPSELDDFYRFFRVSGLGHCQGGDGAAAIGQGLGSIQSLDPSENVLMAVVDWVENGNAPETIVGTKWVNGTKSAGVEYKRAHCKYPKRNMYKGEGDPTVVESWDALFTRTLTATTQPRPLSPSQLVAKFPIPQRILTGSQHKAYEGAMEGTADREQLYSALSEVPSKAVPESSDMGQLLSIPLTEGAGDISTVKHDKAKSAKPVKKPKKLNKIVTLPSGLACVRARGCGHLMHPSHEYQDWSRCPTCEMKHQIHHLAGRQVVIAQWVAEEEQKNTDPDITASDILKAARQYYVDEDAEDHYGKKDAKWGFRKALAFTLITKFEAAAELEEDWEERNKSAGLADERPWEGHTAVEAIKLFEEARENKAFDYVEETTANAAHRKALRQQAELAEDNGDLSNFPTTEPQMLLDGQKRQSRPDVKVKWNDDVYVRADADIDVVRHLSSMKLDPHKTKTSMRSILRANADVPPTGPLSSPSVPEPVTPHEVIKLTDDTVDSSCLRKRSREYHEAGRWSIDEDGRTNVNTSFSNFFVSQTNSTELYWNKMKQYVDELHEEVGEGAGEIILLEEESESESEYEWEDKEEDSSEEDNLEEETSEEEEPVGDYPSPEDEEARDLTSYLEKILDWEVDYERIDPMTNEEGVLCYWVIWKGCTMPMWCPYYSLADCGRVLEEFQQKHPEIPMPRGDSDDDEENMEESKEFDEEENMEKPKESDEDVIARAEQQMLEARMANLPRPGNLETAEEDSDEEIGVPIAEL</sequence>
<keyword evidence="3" id="KW-0858">Xylan degradation</keyword>
<feature type="compositionally biased region" description="Acidic residues" evidence="11">
    <location>
        <begin position="1167"/>
        <end position="1176"/>
    </location>
</feature>
<keyword evidence="3" id="KW-0119">Carbohydrate metabolism</keyword>
<feature type="compositionally biased region" description="Acidic residues" evidence="11">
    <location>
        <begin position="994"/>
        <end position="1040"/>
    </location>
</feature>
<name>A0AAN6LPG3_9PLEO</name>
<dbReference type="GO" id="GO:0030600">
    <property type="term" value="F:feruloyl esterase activity"/>
    <property type="evidence" value="ECO:0007669"/>
    <property type="project" value="UniProtKB-EC"/>
</dbReference>
<comment type="similarity">
    <text evidence="1 10">Belongs to the tannase family.</text>
</comment>
<keyword evidence="5 10" id="KW-0732">Signal</keyword>
<dbReference type="EC" id="3.1.1.-" evidence="10"/>
<feature type="signal peptide" evidence="10">
    <location>
        <begin position="1"/>
        <end position="18"/>
    </location>
</feature>
<comment type="catalytic activity">
    <reaction evidence="9">
        <text>feruloyl-polysaccharide + H2O = ferulate + polysaccharide.</text>
        <dbReference type="EC" id="3.1.1.73"/>
    </reaction>
</comment>
<dbReference type="GO" id="GO:0045493">
    <property type="term" value="P:xylan catabolic process"/>
    <property type="evidence" value="ECO:0007669"/>
    <property type="project" value="UniProtKB-KW"/>
</dbReference>
<dbReference type="PROSITE" id="PS50013">
    <property type="entry name" value="CHROMO_2"/>
    <property type="match status" value="1"/>
</dbReference>
<keyword evidence="2" id="KW-0719">Serine esterase</keyword>
<dbReference type="InterPro" id="IPR029058">
    <property type="entry name" value="AB_hydrolase_fold"/>
</dbReference>
<evidence type="ECO:0000256" key="9">
    <source>
        <dbReference type="ARBA" id="ARBA00034075"/>
    </source>
</evidence>
<keyword evidence="6 10" id="KW-0378">Hydrolase</keyword>
<dbReference type="GO" id="GO:0046872">
    <property type="term" value="F:metal ion binding"/>
    <property type="evidence" value="ECO:0007669"/>
    <property type="project" value="UniProtKB-KW"/>
</dbReference>
<evidence type="ECO:0000256" key="8">
    <source>
        <dbReference type="ARBA" id="ARBA00023157"/>
    </source>
</evidence>
<feature type="chain" id="PRO_5042669760" description="Carboxylic ester hydrolase" evidence="10">
    <location>
        <begin position="19"/>
        <end position="1183"/>
    </location>
</feature>
<accession>A0AAN6LPG3</accession>
<gene>
    <name evidence="13" type="ORF">GRF29_164g1395160</name>
</gene>
<dbReference type="Proteomes" id="UP001280581">
    <property type="component" value="Unassembled WGS sequence"/>
</dbReference>
<evidence type="ECO:0000259" key="12">
    <source>
        <dbReference type="PROSITE" id="PS50013"/>
    </source>
</evidence>
<dbReference type="Pfam" id="PF07519">
    <property type="entry name" value="Tannase"/>
    <property type="match status" value="1"/>
</dbReference>
<proteinExistence type="inferred from homology"/>
<evidence type="ECO:0000256" key="10">
    <source>
        <dbReference type="RuleBase" id="RU361238"/>
    </source>
</evidence>
<feature type="compositionally biased region" description="Acidic residues" evidence="11">
    <location>
        <begin position="1114"/>
        <end position="1132"/>
    </location>
</feature>
<dbReference type="SUPFAM" id="SSF53474">
    <property type="entry name" value="alpha/beta-Hydrolases"/>
    <property type="match status" value="1"/>
</dbReference>
<evidence type="ECO:0000256" key="5">
    <source>
        <dbReference type="ARBA" id="ARBA00022729"/>
    </source>
</evidence>
<keyword evidence="7" id="KW-0106">Calcium</keyword>